<feature type="region of interest" description="Disordered" evidence="1">
    <location>
        <begin position="113"/>
        <end position="161"/>
    </location>
</feature>
<sequence>MDGDSVRMITWYRHLTMSQEEFCVGISILHPLTIPLELAQGCVPDKWSAILLSYQWPDFNPSPRDRQHSPRSVKPLIFTALRSPFPSSSRNVGFNIFSVGLGGIQKIRFASLGRRRKSQNRHEASANHGGRGGRQIEEEEIEEMEEMENQEQTKKKDLQQT</sequence>
<dbReference type="AlphaFoldDB" id="A0A195BK26"/>
<keyword evidence="3" id="KW-1185">Reference proteome</keyword>
<name>A0A195BK26_9HYME</name>
<gene>
    <name evidence="2" type="ORF">ALC53_04796</name>
</gene>
<evidence type="ECO:0000256" key="1">
    <source>
        <dbReference type="SAM" id="MobiDB-lite"/>
    </source>
</evidence>
<accession>A0A195BK26</accession>
<reference evidence="2 3" key="1">
    <citation type="submission" date="2015-09" db="EMBL/GenBank/DDBJ databases">
        <title>Atta colombica WGS genome.</title>
        <authorList>
            <person name="Nygaard S."/>
            <person name="Hu H."/>
            <person name="Boomsma J."/>
            <person name="Zhang G."/>
        </authorList>
    </citation>
    <scope>NUCLEOTIDE SEQUENCE [LARGE SCALE GENOMIC DNA]</scope>
    <source>
        <strain evidence="2">Treedump-2</strain>
        <tissue evidence="2">Whole body</tissue>
    </source>
</reference>
<dbReference type="EMBL" id="KQ976455">
    <property type="protein sequence ID" value="KYM85008.1"/>
    <property type="molecule type" value="Genomic_DNA"/>
</dbReference>
<feature type="compositionally biased region" description="Basic and acidic residues" evidence="1">
    <location>
        <begin position="151"/>
        <end position="161"/>
    </location>
</feature>
<dbReference type="Proteomes" id="UP000078540">
    <property type="component" value="Unassembled WGS sequence"/>
</dbReference>
<evidence type="ECO:0000313" key="3">
    <source>
        <dbReference type="Proteomes" id="UP000078540"/>
    </source>
</evidence>
<protein>
    <submittedName>
        <fullName evidence="2">Uncharacterized protein</fullName>
    </submittedName>
</protein>
<feature type="compositionally biased region" description="Acidic residues" evidence="1">
    <location>
        <begin position="137"/>
        <end position="149"/>
    </location>
</feature>
<proteinExistence type="predicted"/>
<organism evidence="2 3">
    <name type="scientific">Atta colombica</name>
    <dbReference type="NCBI Taxonomy" id="520822"/>
    <lineage>
        <taxon>Eukaryota</taxon>
        <taxon>Metazoa</taxon>
        <taxon>Ecdysozoa</taxon>
        <taxon>Arthropoda</taxon>
        <taxon>Hexapoda</taxon>
        <taxon>Insecta</taxon>
        <taxon>Pterygota</taxon>
        <taxon>Neoptera</taxon>
        <taxon>Endopterygota</taxon>
        <taxon>Hymenoptera</taxon>
        <taxon>Apocrita</taxon>
        <taxon>Aculeata</taxon>
        <taxon>Formicoidea</taxon>
        <taxon>Formicidae</taxon>
        <taxon>Myrmicinae</taxon>
        <taxon>Atta</taxon>
    </lineage>
</organism>
<evidence type="ECO:0000313" key="2">
    <source>
        <dbReference type="EMBL" id="KYM85008.1"/>
    </source>
</evidence>